<name>A0A6G1DNF1_9ORYZ</name>
<evidence type="ECO:0008006" key="4">
    <source>
        <dbReference type="Google" id="ProtNLM"/>
    </source>
</evidence>
<sequence>MHREEGQRTGQPEEQAEAAVKMATMTHVGVASLAVSDERWRQSWGKAGEAAAERQQRQATAHGTVALDVDDGDDGGEGSRTLGRWRRQQRRSMALGQMYRRRRHGNRRRGTARSGEGQSPDP</sequence>
<protein>
    <recommendedName>
        <fullName evidence="4">DUF834 domain-containing protein</fullName>
    </recommendedName>
</protein>
<evidence type="ECO:0000313" key="2">
    <source>
        <dbReference type="EMBL" id="KAF0913966.1"/>
    </source>
</evidence>
<dbReference type="AlphaFoldDB" id="A0A6G1DNF1"/>
<feature type="region of interest" description="Disordered" evidence="1">
    <location>
        <begin position="41"/>
        <end position="122"/>
    </location>
</feature>
<proteinExistence type="predicted"/>
<dbReference type="EMBL" id="SPHZ02000006">
    <property type="protein sequence ID" value="KAF0913966.1"/>
    <property type="molecule type" value="Genomic_DNA"/>
</dbReference>
<organism evidence="2 3">
    <name type="scientific">Oryza meyeriana var. granulata</name>
    <dbReference type="NCBI Taxonomy" id="110450"/>
    <lineage>
        <taxon>Eukaryota</taxon>
        <taxon>Viridiplantae</taxon>
        <taxon>Streptophyta</taxon>
        <taxon>Embryophyta</taxon>
        <taxon>Tracheophyta</taxon>
        <taxon>Spermatophyta</taxon>
        <taxon>Magnoliopsida</taxon>
        <taxon>Liliopsida</taxon>
        <taxon>Poales</taxon>
        <taxon>Poaceae</taxon>
        <taxon>BOP clade</taxon>
        <taxon>Oryzoideae</taxon>
        <taxon>Oryzeae</taxon>
        <taxon>Oryzinae</taxon>
        <taxon>Oryza</taxon>
        <taxon>Oryza meyeriana</taxon>
    </lineage>
</organism>
<accession>A0A6G1DNF1</accession>
<keyword evidence="3" id="KW-1185">Reference proteome</keyword>
<dbReference type="Proteomes" id="UP000479710">
    <property type="component" value="Unassembled WGS sequence"/>
</dbReference>
<evidence type="ECO:0000256" key="1">
    <source>
        <dbReference type="SAM" id="MobiDB-lite"/>
    </source>
</evidence>
<evidence type="ECO:0000313" key="3">
    <source>
        <dbReference type="Proteomes" id="UP000479710"/>
    </source>
</evidence>
<reference evidence="2 3" key="1">
    <citation type="submission" date="2019-11" db="EMBL/GenBank/DDBJ databases">
        <title>Whole genome sequence of Oryza granulata.</title>
        <authorList>
            <person name="Li W."/>
        </authorList>
    </citation>
    <scope>NUCLEOTIDE SEQUENCE [LARGE SCALE GENOMIC DNA]</scope>
    <source>
        <strain evidence="3">cv. Menghai</strain>
        <tissue evidence="2">Leaf</tissue>
    </source>
</reference>
<comment type="caution">
    <text evidence="2">The sequence shown here is derived from an EMBL/GenBank/DDBJ whole genome shotgun (WGS) entry which is preliminary data.</text>
</comment>
<feature type="compositionally biased region" description="Basic residues" evidence="1">
    <location>
        <begin position="99"/>
        <end position="111"/>
    </location>
</feature>
<gene>
    <name evidence="2" type="ORF">E2562_025377</name>
</gene>